<feature type="chain" id="PRO_5042050031" evidence="2">
    <location>
        <begin position="22"/>
        <end position="411"/>
    </location>
</feature>
<dbReference type="Proteomes" id="UP001224775">
    <property type="component" value="Unassembled WGS sequence"/>
</dbReference>
<organism evidence="3 4">
    <name type="scientific">Skeletonema marinoi</name>
    <dbReference type="NCBI Taxonomy" id="267567"/>
    <lineage>
        <taxon>Eukaryota</taxon>
        <taxon>Sar</taxon>
        <taxon>Stramenopiles</taxon>
        <taxon>Ochrophyta</taxon>
        <taxon>Bacillariophyta</taxon>
        <taxon>Coscinodiscophyceae</taxon>
        <taxon>Thalassiosirophycidae</taxon>
        <taxon>Thalassiosirales</taxon>
        <taxon>Skeletonemataceae</taxon>
        <taxon>Skeletonema</taxon>
        <taxon>Skeletonema marinoi-dohrnii complex</taxon>
    </lineage>
</organism>
<accession>A0AAD8Y0U8</accession>
<feature type="signal peptide" evidence="2">
    <location>
        <begin position="1"/>
        <end position="21"/>
    </location>
</feature>
<comment type="caution">
    <text evidence="3">The sequence shown here is derived from an EMBL/GenBank/DDBJ whole genome shotgun (WGS) entry which is preliminary data.</text>
</comment>
<sequence length="411" mass="44698">MQLLTTFTLGAAGLQTALVSSFTSGPVAISPRFAFVSQHPYRNAVDSTYPLRTPLCVAAKTLVEESDEALLTPETYADSQSAESEVEHIIMDAAVEAFEATDFTTEPHLPPELENCEVIYADDGEEDESSSSLPTDSQTVSFQEALLAQQLAYNTKKSEPVVSEETQEVSKKQEAFQRSLLAARLSTDTAENSLLEAEEEFLQKDSQMNWMESEVRAASLGGKESLPFHDSAAMATRSADLADAENMAETTPTTFSATDQVAAAKRKIGVTPVIADWEVAKSAGKRSSKHPPADLEIQSYVTKRGVELTKERMRQKLGVSTDDNKETPSKSRGLVVRKLAAGTEDSVTTYLSAGEKSKVQTVLQSALEKLLHTGLVKRLSQPKILIFSLLLGVLCRSLALAWFGNPAMRLK</sequence>
<name>A0AAD8Y0U8_9STRA</name>
<proteinExistence type="predicted"/>
<evidence type="ECO:0000313" key="4">
    <source>
        <dbReference type="Proteomes" id="UP001224775"/>
    </source>
</evidence>
<dbReference type="EMBL" id="JATAAI010000026">
    <property type="protein sequence ID" value="KAK1737088.1"/>
    <property type="molecule type" value="Genomic_DNA"/>
</dbReference>
<keyword evidence="1" id="KW-1133">Transmembrane helix</keyword>
<evidence type="ECO:0000313" key="3">
    <source>
        <dbReference type="EMBL" id="KAK1737088.1"/>
    </source>
</evidence>
<gene>
    <name evidence="3" type="ORF">QTG54_011955</name>
</gene>
<keyword evidence="1" id="KW-0472">Membrane</keyword>
<evidence type="ECO:0000256" key="1">
    <source>
        <dbReference type="SAM" id="Phobius"/>
    </source>
</evidence>
<keyword evidence="4" id="KW-1185">Reference proteome</keyword>
<protein>
    <submittedName>
        <fullName evidence="3">Uncharacterized protein</fullName>
    </submittedName>
</protein>
<feature type="transmembrane region" description="Helical" evidence="1">
    <location>
        <begin position="384"/>
        <end position="403"/>
    </location>
</feature>
<keyword evidence="1" id="KW-0812">Transmembrane</keyword>
<evidence type="ECO:0000256" key="2">
    <source>
        <dbReference type="SAM" id="SignalP"/>
    </source>
</evidence>
<keyword evidence="2" id="KW-0732">Signal</keyword>
<reference evidence="3" key="1">
    <citation type="submission" date="2023-06" db="EMBL/GenBank/DDBJ databases">
        <title>Survivors Of The Sea: Transcriptome response of Skeletonema marinoi to long-term dormancy.</title>
        <authorList>
            <person name="Pinder M.I.M."/>
            <person name="Kourtchenko O."/>
            <person name="Robertson E.K."/>
            <person name="Larsson T."/>
            <person name="Maumus F."/>
            <person name="Osuna-Cruz C.M."/>
            <person name="Vancaester E."/>
            <person name="Stenow R."/>
            <person name="Vandepoele K."/>
            <person name="Ploug H."/>
            <person name="Bruchert V."/>
            <person name="Godhe A."/>
            <person name="Topel M."/>
        </authorList>
    </citation>
    <scope>NUCLEOTIDE SEQUENCE</scope>
    <source>
        <strain evidence="3">R05AC</strain>
    </source>
</reference>
<dbReference type="AlphaFoldDB" id="A0AAD8Y0U8"/>